<keyword evidence="2 4" id="KW-0808">Transferase</keyword>
<dbReference type="InterPro" id="IPR029063">
    <property type="entry name" value="SAM-dependent_MTases_sf"/>
</dbReference>
<dbReference type="RefSeq" id="WP_136824905.1">
    <property type="nucleotide sequence ID" value="NZ_SWBP01000001.1"/>
</dbReference>
<dbReference type="SUPFAM" id="SSF53335">
    <property type="entry name" value="S-adenosyl-L-methionine-dependent methyltransferases"/>
    <property type="match status" value="1"/>
</dbReference>
<comment type="caution">
    <text evidence="4">The sequence shown here is derived from an EMBL/GenBank/DDBJ whole genome shotgun (WGS) entry which is preliminary data.</text>
</comment>
<dbReference type="AlphaFoldDB" id="A0A4U1CAH3"/>
<evidence type="ECO:0000256" key="2">
    <source>
        <dbReference type="ARBA" id="ARBA00022679"/>
    </source>
</evidence>
<dbReference type="PANTHER" id="PTHR43397">
    <property type="entry name" value="ERGOTHIONEINE BIOSYNTHESIS PROTEIN 1"/>
    <property type="match status" value="1"/>
</dbReference>
<dbReference type="Gene3D" id="3.40.50.150">
    <property type="entry name" value="Vaccinia Virus protein VP39"/>
    <property type="match status" value="1"/>
</dbReference>
<dbReference type="GO" id="GO:0008168">
    <property type="term" value="F:methyltransferase activity"/>
    <property type="evidence" value="ECO:0007669"/>
    <property type="project" value="UniProtKB-KW"/>
</dbReference>
<organism evidence="4 5">
    <name type="scientific">Pedobacter cryophilus</name>
    <dbReference type="NCBI Taxonomy" id="2571271"/>
    <lineage>
        <taxon>Bacteria</taxon>
        <taxon>Pseudomonadati</taxon>
        <taxon>Bacteroidota</taxon>
        <taxon>Sphingobacteriia</taxon>
        <taxon>Sphingobacteriales</taxon>
        <taxon>Sphingobacteriaceae</taxon>
        <taxon>Pedobacter</taxon>
    </lineage>
</organism>
<dbReference type="Pfam" id="PF10017">
    <property type="entry name" value="Methyltransf_33"/>
    <property type="match status" value="1"/>
</dbReference>
<dbReference type="Proteomes" id="UP000308181">
    <property type="component" value="Unassembled WGS sequence"/>
</dbReference>
<keyword evidence="1 4" id="KW-0489">Methyltransferase</keyword>
<proteinExistence type="predicted"/>
<dbReference type="InterPro" id="IPR019257">
    <property type="entry name" value="MeTrfase_dom"/>
</dbReference>
<dbReference type="PIRSF" id="PIRSF018005">
    <property type="entry name" value="UCP018005"/>
    <property type="match status" value="1"/>
</dbReference>
<keyword evidence="5" id="KW-1185">Reference proteome</keyword>
<sequence length="313" mass="36026">MNKFLEEVLEGLHSEPKYLLSKYFYDKAGDKLFQQIMDSEEYYPTKCELEIFTTQTHELAKTLKNGFDTFDLIELGAGDATKSSHLLQQLIIEKANFTYYPIDISKSMVAHLEEILPQKIEGLQVTGLNGEYFQMLEKAAQISSKMKVVLFLGSNIGNVPINEAEKFCKTLRSHLKKGDYVLMGFDLKKNPQIILAAYNDAKGYTKAFNLNLLKRINKELNADFDVTCFDHYAMYDPETGACKSYLISLKDQKVKINNADMIYFKENEFIFMEISQKYSINQTDELAIASGFKPIKHFLDSKSWFLDTIWECV</sequence>
<dbReference type="OrthoDB" id="5289726at2"/>
<protein>
    <submittedName>
        <fullName evidence="4">L-histidine N(Alpha)-methyltransferase</fullName>
    </submittedName>
</protein>
<gene>
    <name evidence="4" type="ORF">FA046_03200</name>
</gene>
<evidence type="ECO:0000259" key="3">
    <source>
        <dbReference type="Pfam" id="PF10017"/>
    </source>
</evidence>
<evidence type="ECO:0000256" key="1">
    <source>
        <dbReference type="ARBA" id="ARBA00022603"/>
    </source>
</evidence>
<dbReference type="InterPro" id="IPR051128">
    <property type="entry name" value="EgtD_Methyltrsf_superfamily"/>
</dbReference>
<evidence type="ECO:0000313" key="5">
    <source>
        <dbReference type="Proteomes" id="UP000308181"/>
    </source>
</evidence>
<accession>A0A4U1CAH3</accession>
<dbReference type="EMBL" id="SWBP01000001">
    <property type="protein sequence ID" value="TKC00698.1"/>
    <property type="molecule type" value="Genomic_DNA"/>
</dbReference>
<dbReference type="PANTHER" id="PTHR43397:SF1">
    <property type="entry name" value="ERGOTHIONEINE BIOSYNTHESIS PROTEIN 1"/>
    <property type="match status" value="1"/>
</dbReference>
<evidence type="ECO:0000313" key="4">
    <source>
        <dbReference type="EMBL" id="TKC00698.1"/>
    </source>
</evidence>
<dbReference type="GO" id="GO:0032259">
    <property type="term" value="P:methylation"/>
    <property type="evidence" value="ECO:0007669"/>
    <property type="project" value="UniProtKB-KW"/>
</dbReference>
<feature type="domain" description="Histidine-specific methyltransferase SAM-dependent" evidence="3">
    <location>
        <begin position="6"/>
        <end position="310"/>
    </location>
</feature>
<reference evidence="4 5" key="1">
    <citation type="submission" date="2019-04" db="EMBL/GenBank/DDBJ databases">
        <title>Pedobacter sp. AR-3-17 sp. nov., isolated from Arctic soil.</title>
        <authorList>
            <person name="Dahal R.H."/>
            <person name="Kim D.-U."/>
        </authorList>
    </citation>
    <scope>NUCLEOTIDE SEQUENCE [LARGE SCALE GENOMIC DNA]</scope>
    <source>
        <strain evidence="4 5">AR-3-17</strain>
    </source>
</reference>
<name>A0A4U1CAH3_9SPHI</name>
<dbReference type="InterPro" id="IPR017804">
    <property type="entry name" value="MeTrfase_EgtD-like"/>
</dbReference>